<reference evidence="1 2" key="1">
    <citation type="submission" date="2014-06" db="EMBL/GenBank/DDBJ databases">
        <title>Draft genome sequence of Paenibacillus sp. MSt1.</title>
        <authorList>
            <person name="Aw Y.K."/>
            <person name="Ong K.S."/>
            <person name="Gan H.M."/>
            <person name="Lee S.M."/>
        </authorList>
    </citation>
    <scope>NUCLEOTIDE SEQUENCE [LARGE SCALE GENOMIC DNA]</scope>
    <source>
        <strain evidence="1 2">MSt1</strain>
    </source>
</reference>
<dbReference type="GO" id="GO:0047429">
    <property type="term" value="F:nucleoside triphosphate diphosphatase activity"/>
    <property type="evidence" value="ECO:0007669"/>
    <property type="project" value="InterPro"/>
</dbReference>
<dbReference type="EMBL" id="JNVM01000041">
    <property type="protein sequence ID" value="KEQ22197.1"/>
    <property type="molecule type" value="Genomic_DNA"/>
</dbReference>
<name>A0A081NUS4_9BACL</name>
<evidence type="ECO:0000313" key="1">
    <source>
        <dbReference type="EMBL" id="KEQ22197.1"/>
    </source>
</evidence>
<dbReference type="RefSeq" id="WP_010501566.1">
    <property type="nucleotide sequence ID" value="NZ_FYEP01000033.1"/>
</dbReference>
<sequence>MSNLDRDVDLAKRAKIIEWLKTELVDQLAHLLKGMWEGSHAKIVDGLSSLIACCYILGRRLGISSRSLDEAVLDKMKKHREEGHQLEEWYGDISAVEDHLRKR</sequence>
<organism evidence="1 2">
    <name type="scientific">Paenibacillus tyrfis</name>
    <dbReference type="NCBI Taxonomy" id="1501230"/>
    <lineage>
        <taxon>Bacteria</taxon>
        <taxon>Bacillati</taxon>
        <taxon>Bacillota</taxon>
        <taxon>Bacilli</taxon>
        <taxon>Bacillales</taxon>
        <taxon>Paenibacillaceae</taxon>
        <taxon>Paenibacillus</taxon>
    </lineage>
</organism>
<dbReference type="InterPro" id="IPR025984">
    <property type="entry name" value="DCTPP"/>
</dbReference>
<dbReference type="eggNOG" id="ENOG50332FJ">
    <property type="taxonomic scope" value="Bacteria"/>
</dbReference>
<dbReference type="Pfam" id="PF12643">
    <property type="entry name" value="MazG-like"/>
    <property type="match status" value="1"/>
</dbReference>
<gene>
    <name evidence="1" type="ORF">ET33_26810</name>
</gene>
<evidence type="ECO:0000313" key="2">
    <source>
        <dbReference type="Proteomes" id="UP000028123"/>
    </source>
</evidence>
<dbReference type="AlphaFoldDB" id="A0A081NUS4"/>
<evidence type="ECO:0008006" key="3">
    <source>
        <dbReference type="Google" id="ProtNLM"/>
    </source>
</evidence>
<keyword evidence="2" id="KW-1185">Reference proteome</keyword>
<dbReference type="GO" id="GO:0009143">
    <property type="term" value="P:nucleoside triphosphate catabolic process"/>
    <property type="evidence" value="ECO:0007669"/>
    <property type="project" value="InterPro"/>
</dbReference>
<proteinExistence type="predicted"/>
<accession>A0A081NUS4</accession>
<protein>
    <recommendedName>
        <fullName evidence="3">MazG-like family protein</fullName>
    </recommendedName>
</protein>
<dbReference type="Proteomes" id="UP000028123">
    <property type="component" value="Unassembled WGS sequence"/>
</dbReference>
<comment type="caution">
    <text evidence="1">The sequence shown here is derived from an EMBL/GenBank/DDBJ whole genome shotgun (WGS) entry which is preliminary data.</text>
</comment>